<feature type="non-terminal residue" evidence="3">
    <location>
        <position position="1"/>
    </location>
</feature>
<accession>R0J801</accession>
<dbReference type="AlphaFoldDB" id="R0J801"/>
<evidence type="ECO:0000256" key="2">
    <source>
        <dbReference type="ARBA" id="ARBA00023315"/>
    </source>
</evidence>
<gene>
    <name evidence="3" type="ORF">Anapl_18490</name>
</gene>
<dbReference type="GO" id="GO:1990189">
    <property type="term" value="F:protein N-terminal-serine acetyltransferase activity"/>
    <property type="evidence" value="ECO:0007669"/>
    <property type="project" value="TreeGrafter"/>
</dbReference>
<keyword evidence="4" id="KW-1185">Reference proteome</keyword>
<dbReference type="Proteomes" id="UP000296049">
    <property type="component" value="Unassembled WGS sequence"/>
</dbReference>
<name>R0J801_ANAPL</name>
<sequence>SNRAALHLYSNTLNFQISEVEPKYYADGEDAYAMKRDLTQMADEV</sequence>
<dbReference type="PANTHER" id="PTHR23091:SF268">
    <property type="entry name" value="N-ALPHA-ACETYLTRANSFERASE 10"/>
    <property type="match status" value="1"/>
</dbReference>
<feature type="non-terminal residue" evidence="3">
    <location>
        <position position="45"/>
    </location>
</feature>
<evidence type="ECO:0000313" key="3">
    <source>
        <dbReference type="EMBL" id="EOA93076.1"/>
    </source>
</evidence>
<dbReference type="PANTHER" id="PTHR23091">
    <property type="entry name" value="N-TERMINAL ACETYLTRANSFERASE"/>
    <property type="match status" value="1"/>
</dbReference>
<protein>
    <submittedName>
        <fullName evidence="3">N-terminal acetyltransferase complex ARD1 subunit-like protein A</fullName>
    </submittedName>
</protein>
<proteinExistence type="predicted"/>
<dbReference type="EMBL" id="KB749365">
    <property type="protein sequence ID" value="EOA93076.1"/>
    <property type="molecule type" value="Genomic_DNA"/>
</dbReference>
<dbReference type="GO" id="GO:0031415">
    <property type="term" value="C:NatA complex"/>
    <property type="evidence" value="ECO:0007669"/>
    <property type="project" value="InterPro"/>
</dbReference>
<organism evidence="3 4">
    <name type="scientific">Anas platyrhynchos</name>
    <name type="common">Mallard</name>
    <name type="synonym">Anas boschas</name>
    <dbReference type="NCBI Taxonomy" id="8839"/>
    <lineage>
        <taxon>Eukaryota</taxon>
        <taxon>Metazoa</taxon>
        <taxon>Chordata</taxon>
        <taxon>Craniata</taxon>
        <taxon>Vertebrata</taxon>
        <taxon>Euteleostomi</taxon>
        <taxon>Archelosauria</taxon>
        <taxon>Archosauria</taxon>
        <taxon>Dinosauria</taxon>
        <taxon>Saurischia</taxon>
        <taxon>Theropoda</taxon>
        <taxon>Coelurosauria</taxon>
        <taxon>Aves</taxon>
        <taxon>Neognathae</taxon>
        <taxon>Galloanserae</taxon>
        <taxon>Anseriformes</taxon>
        <taxon>Anatidae</taxon>
        <taxon>Anatinae</taxon>
        <taxon>Anas</taxon>
    </lineage>
</organism>
<dbReference type="HOGENOM" id="CLU_3209977_0_0_1"/>
<keyword evidence="1 3" id="KW-0808">Transferase</keyword>
<evidence type="ECO:0000313" key="4">
    <source>
        <dbReference type="Proteomes" id="UP000296049"/>
    </source>
</evidence>
<dbReference type="Gene3D" id="3.40.630.30">
    <property type="match status" value="1"/>
</dbReference>
<evidence type="ECO:0000256" key="1">
    <source>
        <dbReference type="ARBA" id="ARBA00022679"/>
    </source>
</evidence>
<dbReference type="InterPro" id="IPR045047">
    <property type="entry name" value="Ard1-like"/>
</dbReference>
<dbReference type="GO" id="GO:1990190">
    <property type="term" value="F:protein-N-terminal-glutamate acetyltransferase activity"/>
    <property type="evidence" value="ECO:0007669"/>
    <property type="project" value="TreeGrafter"/>
</dbReference>
<reference evidence="4" key="1">
    <citation type="journal article" date="2013" name="Nat. Genet.">
        <title>The duck genome and transcriptome provide insight into an avian influenza virus reservoir species.</title>
        <authorList>
            <person name="Huang Y."/>
            <person name="Li Y."/>
            <person name="Burt D.W."/>
            <person name="Chen H."/>
            <person name="Zhang Y."/>
            <person name="Qian W."/>
            <person name="Kim H."/>
            <person name="Gan S."/>
            <person name="Zhao Y."/>
            <person name="Li J."/>
            <person name="Yi K."/>
            <person name="Feng H."/>
            <person name="Zhu P."/>
            <person name="Li B."/>
            <person name="Liu Q."/>
            <person name="Fairley S."/>
            <person name="Magor K.E."/>
            <person name="Du Z."/>
            <person name="Hu X."/>
            <person name="Goodman L."/>
            <person name="Tafer H."/>
            <person name="Vignal A."/>
            <person name="Lee T."/>
            <person name="Kim K.W."/>
            <person name="Sheng Z."/>
            <person name="An Y."/>
            <person name="Searle S."/>
            <person name="Herrero J."/>
            <person name="Groenen M.A."/>
            <person name="Crooijmans R.P."/>
            <person name="Faraut T."/>
            <person name="Cai Q."/>
            <person name="Webster R.G."/>
            <person name="Aldridge J.R."/>
            <person name="Warren W.C."/>
            <person name="Bartschat S."/>
            <person name="Kehr S."/>
            <person name="Marz M."/>
            <person name="Stadler P.F."/>
            <person name="Smith J."/>
            <person name="Kraus R.H."/>
            <person name="Zhao Y."/>
            <person name="Ren L."/>
            <person name="Fei J."/>
            <person name="Morisson M."/>
            <person name="Kaiser P."/>
            <person name="Griffin D.K."/>
            <person name="Rao M."/>
            <person name="Pitel F."/>
            <person name="Wang J."/>
            <person name="Li N."/>
        </authorList>
    </citation>
    <scope>NUCLEOTIDE SEQUENCE [LARGE SCALE GENOMIC DNA]</scope>
</reference>
<keyword evidence="2" id="KW-0012">Acyltransferase</keyword>